<evidence type="ECO:0000313" key="1">
    <source>
        <dbReference type="EMBL" id="PAV17420.1"/>
    </source>
</evidence>
<dbReference type="EMBL" id="NBII01000007">
    <property type="protein sequence ID" value="PAV17420.1"/>
    <property type="molecule type" value="Genomic_DNA"/>
</dbReference>
<comment type="caution">
    <text evidence="1">The sequence shown here is derived from an EMBL/GenBank/DDBJ whole genome shotgun (WGS) entry which is preliminary data.</text>
</comment>
<evidence type="ECO:0000313" key="2">
    <source>
        <dbReference type="Proteomes" id="UP000217199"/>
    </source>
</evidence>
<dbReference type="InParanoid" id="A0A286UCW7"/>
<organism evidence="1 2">
    <name type="scientific">Pyrrhoderma noxium</name>
    <dbReference type="NCBI Taxonomy" id="2282107"/>
    <lineage>
        <taxon>Eukaryota</taxon>
        <taxon>Fungi</taxon>
        <taxon>Dikarya</taxon>
        <taxon>Basidiomycota</taxon>
        <taxon>Agaricomycotina</taxon>
        <taxon>Agaricomycetes</taxon>
        <taxon>Hymenochaetales</taxon>
        <taxon>Hymenochaetaceae</taxon>
        <taxon>Pyrrhoderma</taxon>
    </lineage>
</organism>
<reference evidence="1 2" key="1">
    <citation type="journal article" date="2017" name="Mol. Ecol.">
        <title>Comparative and population genomic landscape of Phellinus noxius: A hypervariable fungus causing root rot in trees.</title>
        <authorList>
            <person name="Chung C.L."/>
            <person name="Lee T.J."/>
            <person name="Akiba M."/>
            <person name="Lee H.H."/>
            <person name="Kuo T.H."/>
            <person name="Liu D."/>
            <person name="Ke H.M."/>
            <person name="Yokoi T."/>
            <person name="Roa M.B."/>
            <person name="Lu M.J."/>
            <person name="Chang Y.Y."/>
            <person name="Ann P.J."/>
            <person name="Tsai J.N."/>
            <person name="Chen C.Y."/>
            <person name="Tzean S.S."/>
            <person name="Ota Y."/>
            <person name="Hattori T."/>
            <person name="Sahashi N."/>
            <person name="Liou R.F."/>
            <person name="Kikuchi T."/>
            <person name="Tsai I.J."/>
        </authorList>
    </citation>
    <scope>NUCLEOTIDE SEQUENCE [LARGE SCALE GENOMIC DNA]</scope>
    <source>
        <strain evidence="1 2">FFPRI411160</strain>
    </source>
</reference>
<proteinExistence type="predicted"/>
<sequence>MKLVLKRKSKGKGALLKTLSRVRKRPLSRSKASCRPSIRVLFVEPHRIRERLRLETKSSSFGPRECPSGPAFRVLLSDLWLYSDVKSLFFLGNYISNSVVF</sequence>
<dbReference type="Proteomes" id="UP000217199">
    <property type="component" value="Unassembled WGS sequence"/>
</dbReference>
<protein>
    <submittedName>
        <fullName evidence="1">Uncharacterized protein</fullName>
    </submittedName>
</protein>
<accession>A0A286UCW7</accession>
<keyword evidence="2" id="KW-1185">Reference proteome</keyword>
<name>A0A286UCW7_9AGAM</name>
<gene>
    <name evidence="1" type="ORF">PNOK_0748400</name>
</gene>
<dbReference type="AlphaFoldDB" id="A0A286UCW7"/>